<reference evidence="1 2" key="1">
    <citation type="journal article" date="2017" name="Genome Biol. Evol.">
        <title>Phytophthora megakarya and P. palmivora, closely related causal agents of cacao black pod rot, underwent increases in genome sizes and gene numbers by different mechanisms.</title>
        <authorList>
            <person name="Ali S.S."/>
            <person name="Shao J."/>
            <person name="Lary D.J."/>
            <person name="Kronmiller B."/>
            <person name="Shen D."/>
            <person name="Strem M.D."/>
            <person name="Amoako-Attah I."/>
            <person name="Akrofi A.Y."/>
            <person name="Begoude B.A."/>
            <person name="Ten Hoopen G.M."/>
            <person name="Coulibaly K."/>
            <person name="Kebe B.I."/>
            <person name="Melnick R.L."/>
            <person name="Guiltinan M.J."/>
            <person name="Tyler B.M."/>
            <person name="Meinhardt L.W."/>
            <person name="Bailey B.A."/>
        </authorList>
    </citation>
    <scope>NUCLEOTIDE SEQUENCE [LARGE SCALE GENOMIC DNA]</scope>
    <source>
        <strain evidence="2">sbr112.9</strain>
    </source>
</reference>
<dbReference type="EMBL" id="NCKW01011054">
    <property type="protein sequence ID" value="POM64775.1"/>
    <property type="molecule type" value="Genomic_DNA"/>
</dbReference>
<evidence type="ECO:0000313" key="2">
    <source>
        <dbReference type="Proteomes" id="UP000237271"/>
    </source>
</evidence>
<dbReference type="Proteomes" id="UP000237271">
    <property type="component" value="Unassembled WGS sequence"/>
</dbReference>
<name>A0A2P4XGV2_9STRA</name>
<keyword evidence="2" id="KW-1185">Reference proteome</keyword>
<organism evidence="1 2">
    <name type="scientific">Phytophthora palmivora</name>
    <dbReference type="NCBI Taxonomy" id="4796"/>
    <lineage>
        <taxon>Eukaryota</taxon>
        <taxon>Sar</taxon>
        <taxon>Stramenopiles</taxon>
        <taxon>Oomycota</taxon>
        <taxon>Peronosporomycetes</taxon>
        <taxon>Peronosporales</taxon>
        <taxon>Peronosporaceae</taxon>
        <taxon>Phytophthora</taxon>
    </lineage>
</organism>
<sequence>MALRLREKRRKGRMYAKAVDRFPAKIQSGYAVCLLAEWWGKQKWIVGAEREQIVALVYRAGDRRRSSAKSTLGPRTPEKPEEWVFAPTFAEKIRMPLQRILRESIECYKIRSVDDMGALIMGKITSLWVQICMEAPQILSNLANHEGGSQYRRNSLCVVNFGNGNTLGFSDEKQINNANVVGHGKGTMIVVRLCGGAIA</sequence>
<dbReference type="AlphaFoldDB" id="A0A2P4XGV2"/>
<comment type="caution">
    <text evidence="1">The sequence shown here is derived from an EMBL/GenBank/DDBJ whole genome shotgun (WGS) entry which is preliminary data.</text>
</comment>
<evidence type="ECO:0000313" key="1">
    <source>
        <dbReference type="EMBL" id="POM64775.1"/>
    </source>
</evidence>
<protein>
    <submittedName>
        <fullName evidence="1">Uncharacterized protein</fullName>
    </submittedName>
</protein>
<proteinExistence type="predicted"/>
<gene>
    <name evidence="1" type="ORF">PHPALM_19663</name>
</gene>
<accession>A0A2P4XGV2</accession>